<dbReference type="PANTHER" id="PTHR35039:SF3">
    <property type="entry name" value="3-KETO-L-GULONATE-6-PHOSPHATE DECARBOXYLASE SGBH-RELATED"/>
    <property type="match status" value="1"/>
</dbReference>
<accession>A0A098E629</accession>
<dbReference type="Gene3D" id="3.50.30.40">
    <property type="entry name" value="Ribonuclease E inhibitor RraA/RraA-like"/>
    <property type="match status" value="1"/>
</dbReference>
<dbReference type="Gene3D" id="3.20.20.70">
    <property type="entry name" value="Aldolase class I"/>
    <property type="match status" value="1"/>
</dbReference>
<evidence type="ECO:0000313" key="7">
    <source>
        <dbReference type="EMBL" id="CEG11277.1"/>
    </source>
</evidence>
<dbReference type="EC" id="4.1.2.43" evidence="3"/>
<dbReference type="PANTHER" id="PTHR35039">
    <property type="entry name" value="3-KETO-L-GULONATE-6-PHOSPHATE DECARBOXYLASE SGBH-RELATED"/>
    <property type="match status" value="1"/>
</dbReference>
<feature type="domain" description="Orotidine 5'-phosphate decarboxylase" evidence="6">
    <location>
        <begin position="4"/>
        <end position="204"/>
    </location>
</feature>
<dbReference type="InterPro" id="IPR001754">
    <property type="entry name" value="OMPdeCOase_dom"/>
</dbReference>
<dbReference type="CDD" id="cd04726">
    <property type="entry name" value="KGPDC_HPS"/>
    <property type="match status" value="1"/>
</dbReference>
<dbReference type="SMART" id="SM00934">
    <property type="entry name" value="OMPdecase"/>
    <property type="match status" value="1"/>
</dbReference>
<reference evidence="7" key="1">
    <citation type="submission" date="2014-09" db="EMBL/GenBank/DDBJ databases">
        <authorList>
            <person name="Probst J Alexander"/>
        </authorList>
    </citation>
    <scope>NUCLEOTIDE SEQUENCE</scope>
</reference>
<dbReference type="InterPro" id="IPR041710">
    <property type="entry name" value="HPS/KGPDC"/>
</dbReference>
<dbReference type="InterPro" id="IPR017120">
    <property type="entry name" value="Bifunct_HPS/DMK_prd"/>
</dbReference>
<dbReference type="GO" id="GO:0006207">
    <property type="term" value="P:'de novo' pyrimidine nucleobase biosynthetic process"/>
    <property type="evidence" value="ECO:0007669"/>
    <property type="project" value="InterPro"/>
</dbReference>
<dbReference type="PIRSF" id="PIRSF037137">
    <property type="entry name" value="HPS_DMK_prd"/>
    <property type="match status" value="1"/>
</dbReference>
<comment type="catalytic activity">
    <reaction evidence="1">
        <text>D-ribulose 5-phosphate + formaldehyde = D-arabino-hex-3-ulose 6-phosphate</text>
        <dbReference type="Rhea" id="RHEA:25201"/>
        <dbReference type="ChEBI" id="CHEBI:16842"/>
        <dbReference type="ChEBI" id="CHEBI:58121"/>
        <dbReference type="ChEBI" id="CHEBI:58542"/>
        <dbReference type="EC" id="4.1.2.43"/>
    </reaction>
</comment>
<sequence>MKAKLQLALDFVELERAINIAKEAENFVDMLEVGTPLIKSEGMNAVRKFRKDFPDKEICADMKTMDVGRTEVEMAAKAGADIVGILGASDYSMLFECLKAGRNYGCKIMVDMLNVENLMEKAKKIQEFAPEAYICVHLGIDQQMKGMKISQEVEKLAKAGINNIAVAGGINSENVGELAKFCTLIIVGAAITKSRNVAESAGKLKEAIEKEISIKSEFRKASSEDEILEIFKKVSTANISDAMHRAQVMNDIKPFKPGMKVIGKAFTVRTFSGDWAKAVESINKAKAGNVIVIDANGKSPAVWGELATLSCIQKGIKGVVIDGAIRDIKEISKLNFPAFVKLITSNAGEPKGFGELDVKISCGGVDVRPGDYIIGDDDGVIVVPEEDAIEVANRALDVYEKEDRIKEEIGNKSTLASVAEIEKWESCKR</sequence>
<proteinExistence type="inferred from homology"/>
<name>A0A098E629_9ZZZZ</name>
<organism evidence="7">
    <name type="scientific">groundwater metagenome</name>
    <dbReference type="NCBI Taxonomy" id="717931"/>
    <lineage>
        <taxon>unclassified sequences</taxon>
        <taxon>metagenomes</taxon>
        <taxon>ecological metagenomes</taxon>
    </lineage>
</organism>
<protein>
    <recommendedName>
        <fullName evidence="3">3-hexulose-6-phosphate synthase</fullName>
        <ecNumber evidence="3">4.1.2.43</ecNumber>
    </recommendedName>
</protein>
<dbReference type="CDD" id="cd16841">
    <property type="entry name" value="RraA_family"/>
    <property type="match status" value="1"/>
</dbReference>
<dbReference type="InterPro" id="IPR005493">
    <property type="entry name" value="RraA/RraA-like"/>
</dbReference>
<evidence type="ECO:0000256" key="3">
    <source>
        <dbReference type="ARBA" id="ARBA00012890"/>
    </source>
</evidence>
<dbReference type="GO" id="GO:0043801">
    <property type="term" value="F:hexulose-6-phosphate synthase activity"/>
    <property type="evidence" value="ECO:0007669"/>
    <property type="project" value="UniProtKB-EC"/>
</dbReference>
<dbReference type="InterPro" id="IPR013785">
    <property type="entry name" value="Aldolase_TIM"/>
</dbReference>
<evidence type="ECO:0000256" key="2">
    <source>
        <dbReference type="ARBA" id="ARBA00006350"/>
    </source>
</evidence>
<dbReference type="SUPFAM" id="SSF89562">
    <property type="entry name" value="RraA-like"/>
    <property type="match status" value="1"/>
</dbReference>
<gene>
    <name evidence="7" type="primary">hpsA</name>
    <name evidence="7" type="ORF">MSIBF_A1360007</name>
</gene>
<dbReference type="InterPro" id="IPR011060">
    <property type="entry name" value="RibuloseP-bd_barrel"/>
</dbReference>
<comment type="similarity">
    <text evidence="2">Belongs to the HPS/KGPDC family. HPS subfamily.</text>
</comment>
<evidence type="ECO:0000256" key="5">
    <source>
        <dbReference type="ARBA" id="ARBA00023277"/>
    </source>
</evidence>
<dbReference type="EMBL" id="CCXY01000042">
    <property type="protein sequence ID" value="CEG11277.1"/>
    <property type="molecule type" value="Genomic_DNA"/>
</dbReference>
<dbReference type="GO" id="GO:0033982">
    <property type="term" value="F:3-dehydro-L-gulonate-6-phosphate decarboxylase activity"/>
    <property type="evidence" value="ECO:0007669"/>
    <property type="project" value="TreeGrafter"/>
</dbReference>
<evidence type="ECO:0000256" key="4">
    <source>
        <dbReference type="ARBA" id="ARBA00023239"/>
    </source>
</evidence>
<dbReference type="Pfam" id="PF03737">
    <property type="entry name" value="RraA-like"/>
    <property type="match status" value="1"/>
</dbReference>
<keyword evidence="4 7" id="KW-0456">Lyase</keyword>
<dbReference type="Pfam" id="PF00215">
    <property type="entry name" value="OMPdecase"/>
    <property type="match status" value="1"/>
</dbReference>
<dbReference type="InterPro" id="IPR036704">
    <property type="entry name" value="RraA/RraA-like_sf"/>
</dbReference>
<dbReference type="GO" id="GO:0019854">
    <property type="term" value="P:L-ascorbic acid catabolic process"/>
    <property type="evidence" value="ECO:0007669"/>
    <property type="project" value="TreeGrafter"/>
</dbReference>
<evidence type="ECO:0000256" key="1">
    <source>
        <dbReference type="ARBA" id="ARBA00000718"/>
    </source>
</evidence>
<dbReference type="GO" id="GO:0004590">
    <property type="term" value="F:orotidine-5'-phosphate decarboxylase activity"/>
    <property type="evidence" value="ECO:0007669"/>
    <property type="project" value="InterPro"/>
</dbReference>
<dbReference type="SUPFAM" id="SSF51366">
    <property type="entry name" value="Ribulose-phoshate binding barrel"/>
    <property type="match status" value="1"/>
</dbReference>
<evidence type="ECO:0000259" key="6">
    <source>
        <dbReference type="SMART" id="SM00934"/>
    </source>
</evidence>
<keyword evidence="5" id="KW-0119">Carbohydrate metabolism</keyword>
<dbReference type="FunFam" id="3.20.20.70:FF:000022">
    <property type="entry name" value="3-keto-L-gulonate-6-phosphate decarboxylase UlaD"/>
    <property type="match status" value="1"/>
</dbReference>
<dbReference type="NCBIfam" id="TIGR03128">
    <property type="entry name" value="RuMP_HxlA"/>
    <property type="match status" value="1"/>
</dbReference>
<dbReference type="InterPro" id="IPR017553">
    <property type="entry name" value="3-hexulose-6-phosphate_synth"/>
</dbReference>
<dbReference type="AlphaFoldDB" id="A0A098E629"/>